<feature type="transmembrane region" description="Helical" evidence="1">
    <location>
        <begin position="76"/>
        <end position="98"/>
    </location>
</feature>
<evidence type="ECO:0000313" key="3">
    <source>
        <dbReference type="Proteomes" id="UP000002601"/>
    </source>
</evidence>
<feature type="transmembrane region" description="Helical" evidence="1">
    <location>
        <begin position="183"/>
        <end position="202"/>
    </location>
</feature>
<accession>C6BW83</accession>
<dbReference type="AlphaFoldDB" id="C6BW83"/>
<dbReference type="HOGENOM" id="CLU_107962_0_0_7"/>
<dbReference type="RefSeq" id="WP_012765853.1">
    <property type="nucleotide sequence ID" value="NC_012881.1"/>
</dbReference>
<evidence type="ECO:0000313" key="2">
    <source>
        <dbReference type="EMBL" id="ACS78327.1"/>
    </source>
</evidence>
<organism evidence="2 3">
    <name type="scientific">Maridesulfovibrio salexigens (strain ATCC 14822 / DSM 2638 / NCIMB 8403 / VKM B-1763)</name>
    <name type="common">Desulfovibrio salexigens</name>
    <dbReference type="NCBI Taxonomy" id="526222"/>
    <lineage>
        <taxon>Bacteria</taxon>
        <taxon>Pseudomonadati</taxon>
        <taxon>Thermodesulfobacteriota</taxon>
        <taxon>Desulfovibrionia</taxon>
        <taxon>Desulfovibrionales</taxon>
        <taxon>Desulfovibrionaceae</taxon>
        <taxon>Maridesulfovibrio</taxon>
    </lineage>
</organism>
<dbReference type="EMBL" id="CP001649">
    <property type="protein sequence ID" value="ACS78327.1"/>
    <property type="molecule type" value="Genomic_DNA"/>
</dbReference>
<reference evidence="2 3" key="1">
    <citation type="submission" date="2009-06" db="EMBL/GenBank/DDBJ databases">
        <title>Complete sequence of Desulfovibrio salexigens DSM 2638.</title>
        <authorList>
            <consortium name="US DOE Joint Genome Institute"/>
            <person name="Lucas S."/>
            <person name="Copeland A."/>
            <person name="Lapidus A."/>
            <person name="Glavina del Rio T."/>
            <person name="Tice H."/>
            <person name="Bruce D."/>
            <person name="Goodwin L."/>
            <person name="Pitluck S."/>
            <person name="Munk A.C."/>
            <person name="Brettin T."/>
            <person name="Detter J.C."/>
            <person name="Han C."/>
            <person name="Tapia R."/>
            <person name="Larimer F."/>
            <person name="Land M."/>
            <person name="Hauser L."/>
            <person name="Kyrpides N."/>
            <person name="Anderson I."/>
            <person name="Wall J.D."/>
            <person name="Arkin A.P."/>
            <person name="Dehal P."/>
            <person name="Chivian D."/>
            <person name="Giles B."/>
            <person name="Hazen T.C."/>
        </authorList>
    </citation>
    <scope>NUCLEOTIDE SEQUENCE [LARGE SCALE GENOMIC DNA]</scope>
    <source>
        <strain evidence="3">ATCC 14822 / DSM 2638 / NCIMB 8403 / VKM B-1763</strain>
    </source>
</reference>
<feature type="transmembrane region" description="Helical" evidence="1">
    <location>
        <begin position="208"/>
        <end position="227"/>
    </location>
</feature>
<name>C6BW83_MARSD</name>
<feature type="transmembrane region" description="Helical" evidence="1">
    <location>
        <begin position="118"/>
        <end position="143"/>
    </location>
</feature>
<evidence type="ECO:0008006" key="4">
    <source>
        <dbReference type="Google" id="ProtNLM"/>
    </source>
</evidence>
<gene>
    <name evidence="2" type="ordered locus">Desal_0260</name>
</gene>
<protein>
    <recommendedName>
        <fullName evidence="4">Mpv17 / PMP22 family protein</fullName>
    </recommendedName>
</protein>
<dbReference type="STRING" id="526222.Desal_0260"/>
<keyword evidence="3" id="KW-1185">Reference proteome</keyword>
<dbReference type="eggNOG" id="ENOG502ZYJS">
    <property type="taxonomic scope" value="Bacteria"/>
</dbReference>
<dbReference type="PROSITE" id="PS51257">
    <property type="entry name" value="PROKAR_LIPOPROTEIN"/>
    <property type="match status" value="1"/>
</dbReference>
<keyword evidence="1" id="KW-0812">Transmembrane</keyword>
<dbReference type="Proteomes" id="UP000002601">
    <property type="component" value="Chromosome"/>
</dbReference>
<feature type="transmembrane region" description="Helical" evidence="1">
    <location>
        <begin position="42"/>
        <end position="64"/>
    </location>
</feature>
<proteinExistence type="predicted"/>
<keyword evidence="1" id="KW-0472">Membrane</keyword>
<dbReference type="KEGG" id="dsa:Desal_0260"/>
<keyword evidence="1" id="KW-1133">Transmembrane helix</keyword>
<evidence type="ECO:0000256" key="1">
    <source>
        <dbReference type="SAM" id="Phobius"/>
    </source>
</evidence>
<sequence length="233" mass="25877">MNKISLKKSDFAVFTVVALILIWVACQPHPIETFKLYTKEHGYILSFLKFAILATFGECVALRIVNGCYWRPGFGLIAKAVMWGFIGLFLKASFTVFAVGSPAVLTSLGLNISAEDGFFARLLIAFTTSVMLNTVFAPVLMILHKIYDDHIQVHQGKIRSLIIPVDVADRFASIDWNNMWGFVLKKTVPIFWIPAHTFTFMLPPDARIIFAALLGGVLGVILAFASLKSRAAY</sequence>